<proteinExistence type="inferred from homology"/>
<dbReference type="InterPro" id="IPR005863">
    <property type="entry name" value="UDP-N-AcMur_synth"/>
</dbReference>
<evidence type="ECO:0000259" key="13">
    <source>
        <dbReference type="Pfam" id="PF08245"/>
    </source>
</evidence>
<dbReference type="GO" id="GO:0051301">
    <property type="term" value="P:cell division"/>
    <property type="evidence" value="ECO:0007669"/>
    <property type="project" value="UniProtKB-KW"/>
</dbReference>
<dbReference type="InterPro" id="IPR004101">
    <property type="entry name" value="Mur_ligase_C"/>
</dbReference>
<keyword evidence="3 10" id="KW-0132">Cell division</keyword>
<dbReference type="AlphaFoldDB" id="A0A2S9XI24"/>
<dbReference type="Gene3D" id="3.40.1190.10">
    <property type="entry name" value="Mur-like, catalytic domain"/>
    <property type="match status" value="1"/>
</dbReference>
<dbReference type="SUPFAM" id="SSF53244">
    <property type="entry name" value="MurD-like peptide ligases, peptide-binding domain"/>
    <property type="match status" value="1"/>
</dbReference>
<dbReference type="Proteomes" id="UP000237968">
    <property type="component" value="Unassembled WGS sequence"/>
</dbReference>
<evidence type="ECO:0000313" key="15">
    <source>
        <dbReference type="Proteomes" id="UP000237968"/>
    </source>
</evidence>
<comment type="similarity">
    <text evidence="10">Belongs to the MurCDEF family. MurF subfamily.</text>
</comment>
<keyword evidence="15" id="KW-1185">Reference proteome</keyword>
<evidence type="ECO:0000256" key="2">
    <source>
        <dbReference type="ARBA" id="ARBA00022598"/>
    </source>
</evidence>
<name>A0A2S9XI24_9BACT</name>
<dbReference type="RefSeq" id="WP_181198097.1">
    <property type="nucleotide sequence ID" value="NZ_PVNK01000208.1"/>
</dbReference>
<evidence type="ECO:0000313" key="14">
    <source>
        <dbReference type="EMBL" id="PRP92529.1"/>
    </source>
</evidence>
<keyword evidence="1 10" id="KW-0963">Cytoplasm</keyword>
<comment type="function">
    <text evidence="10 11">Involved in cell wall formation. Catalyzes the final step in the synthesis of UDP-N-acetylmuramoyl-pentapeptide, the precursor of murein.</text>
</comment>
<dbReference type="Pfam" id="PF02875">
    <property type="entry name" value="Mur_ligase_C"/>
    <property type="match status" value="1"/>
</dbReference>
<dbReference type="PANTHER" id="PTHR43024">
    <property type="entry name" value="UDP-N-ACETYLMURAMOYL-TRIPEPTIDE--D-ALANYL-D-ALANINE LIGASE"/>
    <property type="match status" value="1"/>
</dbReference>
<dbReference type="GO" id="GO:0008360">
    <property type="term" value="P:regulation of cell shape"/>
    <property type="evidence" value="ECO:0007669"/>
    <property type="project" value="UniProtKB-KW"/>
</dbReference>
<comment type="caution">
    <text evidence="14">The sequence shown here is derived from an EMBL/GenBank/DDBJ whole genome shotgun (WGS) entry which is preliminary data.</text>
</comment>
<evidence type="ECO:0000256" key="5">
    <source>
        <dbReference type="ARBA" id="ARBA00022840"/>
    </source>
</evidence>
<dbReference type="InterPro" id="IPR036565">
    <property type="entry name" value="Mur-like_cat_sf"/>
</dbReference>
<protein>
    <recommendedName>
        <fullName evidence="10 11">UDP-N-acetylmuramoyl-tripeptide--D-alanyl-D-alanine ligase</fullName>
        <ecNumber evidence="10 11">6.3.2.10</ecNumber>
    </recommendedName>
    <alternativeName>
        <fullName evidence="10">D-alanyl-D-alanine-adding enzyme</fullName>
    </alternativeName>
</protein>
<dbReference type="InterPro" id="IPR035911">
    <property type="entry name" value="MurE/MurF_N"/>
</dbReference>
<dbReference type="GO" id="GO:0005737">
    <property type="term" value="C:cytoplasm"/>
    <property type="evidence" value="ECO:0007669"/>
    <property type="project" value="UniProtKB-SubCell"/>
</dbReference>
<dbReference type="InterPro" id="IPR013221">
    <property type="entry name" value="Mur_ligase_cen"/>
</dbReference>
<accession>A0A2S9XI24</accession>
<gene>
    <name evidence="10 14" type="primary">murF</name>
    <name evidence="14" type="ORF">ENSA5_48510</name>
</gene>
<feature type="binding site" evidence="10">
    <location>
        <begin position="111"/>
        <end position="117"/>
    </location>
    <ligand>
        <name>ATP</name>
        <dbReference type="ChEBI" id="CHEBI:30616"/>
    </ligand>
</feature>
<evidence type="ECO:0000256" key="10">
    <source>
        <dbReference type="HAMAP-Rule" id="MF_02019"/>
    </source>
</evidence>
<feature type="domain" description="Mur ligase C-terminal" evidence="12">
    <location>
        <begin position="341"/>
        <end position="466"/>
    </location>
</feature>
<dbReference type="EC" id="6.3.2.10" evidence="10 11"/>
<keyword evidence="6 10" id="KW-0133">Cell shape</keyword>
<dbReference type="GO" id="GO:0005524">
    <property type="term" value="F:ATP binding"/>
    <property type="evidence" value="ECO:0007669"/>
    <property type="project" value="UniProtKB-UniRule"/>
</dbReference>
<dbReference type="Gene3D" id="3.90.190.20">
    <property type="entry name" value="Mur ligase, C-terminal domain"/>
    <property type="match status" value="1"/>
</dbReference>
<dbReference type="InterPro" id="IPR051046">
    <property type="entry name" value="MurCDEF_CellWall_CoF430Synth"/>
</dbReference>
<evidence type="ECO:0000256" key="4">
    <source>
        <dbReference type="ARBA" id="ARBA00022741"/>
    </source>
</evidence>
<keyword evidence="5 10" id="KW-0067">ATP-binding</keyword>
<evidence type="ECO:0000256" key="3">
    <source>
        <dbReference type="ARBA" id="ARBA00022618"/>
    </source>
</evidence>
<keyword evidence="8 10" id="KW-0131">Cell cycle</keyword>
<dbReference type="SUPFAM" id="SSF63418">
    <property type="entry name" value="MurE/MurF N-terminal domain"/>
    <property type="match status" value="1"/>
</dbReference>
<keyword evidence="7 10" id="KW-0573">Peptidoglycan synthesis</keyword>
<dbReference type="InterPro" id="IPR036615">
    <property type="entry name" value="Mur_ligase_C_dom_sf"/>
</dbReference>
<organism evidence="14 15">
    <name type="scientific">Enhygromyxa salina</name>
    <dbReference type="NCBI Taxonomy" id="215803"/>
    <lineage>
        <taxon>Bacteria</taxon>
        <taxon>Pseudomonadati</taxon>
        <taxon>Myxococcota</taxon>
        <taxon>Polyangia</taxon>
        <taxon>Nannocystales</taxon>
        <taxon>Nannocystaceae</taxon>
        <taxon>Enhygromyxa</taxon>
    </lineage>
</organism>
<keyword evidence="9 10" id="KW-0961">Cell wall biogenesis/degradation</keyword>
<evidence type="ECO:0000256" key="9">
    <source>
        <dbReference type="ARBA" id="ARBA00023316"/>
    </source>
</evidence>
<evidence type="ECO:0000259" key="12">
    <source>
        <dbReference type="Pfam" id="PF02875"/>
    </source>
</evidence>
<dbReference type="GO" id="GO:0009252">
    <property type="term" value="P:peptidoglycan biosynthetic process"/>
    <property type="evidence" value="ECO:0007669"/>
    <property type="project" value="UniProtKB-UniRule"/>
</dbReference>
<comment type="subcellular location">
    <subcellularLocation>
        <location evidence="10 11">Cytoplasm</location>
    </subcellularLocation>
</comment>
<comment type="pathway">
    <text evidence="10 11">Cell wall biogenesis; peptidoglycan biosynthesis.</text>
</comment>
<keyword evidence="4 10" id="KW-0547">Nucleotide-binding</keyword>
<evidence type="ECO:0000256" key="11">
    <source>
        <dbReference type="RuleBase" id="RU004136"/>
    </source>
</evidence>
<dbReference type="Gene3D" id="3.40.1390.10">
    <property type="entry name" value="MurE/MurF, N-terminal domain"/>
    <property type="match status" value="1"/>
</dbReference>
<dbReference type="Pfam" id="PF08245">
    <property type="entry name" value="Mur_ligase_M"/>
    <property type="match status" value="1"/>
</dbReference>
<evidence type="ECO:0000256" key="6">
    <source>
        <dbReference type="ARBA" id="ARBA00022960"/>
    </source>
</evidence>
<keyword evidence="2 10" id="KW-0436">Ligase</keyword>
<dbReference type="HAMAP" id="MF_02019">
    <property type="entry name" value="MurF"/>
    <property type="match status" value="1"/>
</dbReference>
<dbReference type="PANTHER" id="PTHR43024:SF1">
    <property type="entry name" value="UDP-N-ACETYLMURAMOYL-TRIPEPTIDE--D-ALANYL-D-ALANINE LIGASE"/>
    <property type="match status" value="1"/>
</dbReference>
<feature type="domain" description="Mur ligase central" evidence="13">
    <location>
        <begin position="109"/>
        <end position="309"/>
    </location>
</feature>
<comment type="catalytic activity">
    <reaction evidence="10 11">
        <text>D-alanyl-D-alanine + UDP-N-acetyl-alpha-D-muramoyl-L-alanyl-gamma-D-glutamyl-meso-2,6-diaminopimelate + ATP = UDP-N-acetyl-alpha-D-muramoyl-L-alanyl-gamma-D-glutamyl-meso-2,6-diaminopimeloyl-D-alanyl-D-alanine + ADP + phosphate + H(+)</text>
        <dbReference type="Rhea" id="RHEA:28374"/>
        <dbReference type="ChEBI" id="CHEBI:15378"/>
        <dbReference type="ChEBI" id="CHEBI:30616"/>
        <dbReference type="ChEBI" id="CHEBI:43474"/>
        <dbReference type="ChEBI" id="CHEBI:57822"/>
        <dbReference type="ChEBI" id="CHEBI:61386"/>
        <dbReference type="ChEBI" id="CHEBI:83905"/>
        <dbReference type="ChEBI" id="CHEBI:456216"/>
        <dbReference type="EC" id="6.3.2.10"/>
    </reaction>
</comment>
<dbReference type="GO" id="GO:0008766">
    <property type="term" value="F:UDP-N-acetylmuramoylalanyl-D-glutamyl-2,6-diaminopimelate-D-alanyl-D-alanine ligase activity"/>
    <property type="evidence" value="ECO:0007669"/>
    <property type="project" value="RHEA"/>
</dbReference>
<evidence type="ECO:0000256" key="8">
    <source>
        <dbReference type="ARBA" id="ARBA00023306"/>
    </source>
</evidence>
<evidence type="ECO:0000256" key="1">
    <source>
        <dbReference type="ARBA" id="ARBA00022490"/>
    </source>
</evidence>
<evidence type="ECO:0000256" key="7">
    <source>
        <dbReference type="ARBA" id="ARBA00022984"/>
    </source>
</evidence>
<reference evidence="14 15" key="1">
    <citation type="submission" date="2018-03" db="EMBL/GenBank/DDBJ databases">
        <title>Draft Genome Sequences of the Obligatory Marine Myxobacteria Enhygromyxa salina SWB005.</title>
        <authorList>
            <person name="Poehlein A."/>
            <person name="Moghaddam J.A."/>
            <person name="Harms H."/>
            <person name="Alanjari M."/>
            <person name="Koenig G.M."/>
            <person name="Daniel R."/>
            <person name="Schaeberle T.F."/>
        </authorList>
    </citation>
    <scope>NUCLEOTIDE SEQUENCE [LARGE SCALE GENOMIC DNA]</scope>
    <source>
        <strain evidence="14 15">SWB005</strain>
    </source>
</reference>
<dbReference type="UniPathway" id="UPA00219"/>
<dbReference type="SUPFAM" id="SSF53623">
    <property type="entry name" value="MurD-like peptide ligases, catalytic domain"/>
    <property type="match status" value="1"/>
</dbReference>
<dbReference type="NCBIfam" id="TIGR01143">
    <property type="entry name" value="murF"/>
    <property type="match status" value="1"/>
</dbReference>
<dbReference type="EMBL" id="PVNK01000208">
    <property type="protein sequence ID" value="PRP92529.1"/>
    <property type="molecule type" value="Genomic_DNA"/>
</dbReference>
<dbReference type="GO" id="GO:0071555">
    <property type="term" value="P:cell wall organization"/>
    <property type="evidence" value="ECO:0007669"/>
    <property type="project" value="UniProtKB-KW"/>
</dbReference>
<dbReference type="GO" id="GO:0047480">
    <property type="term" value="F:UDP-N-acetylmuramoyl-tripeptide-D-alanyl-D-alanine ligase activity"/>
    <property type="evidence" value="ECO:0007669"/>
    <property type="project" value="UniProtKB-UniRule"/>
</dbReference>
<sequence length="483" mass="49460">MRWTPTTLAAAAGGRLVRAGEREIAAAFIDSRAPRVDALFVPIVAARDGHDFIAAAARGGASASLIGAGRPVPAGAEALTLVEVDDTLAALTALARDARDHIEGPVVAITGSNGKTTTRAFVEAALASALPRVLCTRGNFNNHLGVPLTLVDAPHEPEAAVLELGMSAPGENDHLAGIVRPSVHVITSIALEHLEFMATLDAIAAAEAEPIAHLRPGPGGEAPALVIPADEPALRPHLPEPSAGVRVLRVGPASASELDGPLDVAITQVEVGVRTRARLRLRAGDQLELQLATFGAHNARNAASAVAVAVHLGLPLAPLVDALEAVEPVGDRGRLHELGPHLLIADCYNANPGSMRAALDSLAGLRGQRAGPLLAVLGDMLELGPTEAQLHREVGEHAAALGLDAILGFGPLTRELVEAAREGGVAATQQLAGDDAEVEDALAWVRAQLEAGGGEGGGAVLFKGSRGMRLERVVAGLLRSGLA</sequence>